<dbReference type="InterPro" id="IPR035441">
    <property type="entry name" value="TFIIS/LEDGF_dom_sf"/>
</dbReference>
<dbReference type="FunFam" id="1.20.930.10:FF:000010">
    <property type="entry name" value="elongin-A isoform X1"/>
    <property type="match status" value="1"/>
</dbReference>
<dbReference type="InterPro" id="IPR003617">
    <property type="entry name" value="TFIIS/CRSP70_N_sub"/>
</dbReference>
<dbReference type="InterPro" id="IPR010684">
    <property type="entry name" value="RNA_pol_II_trans_fac_SIII_A"/>
</dbReference>
<sequence>MAAGSTTLHAVEKLQVYLTTKTDPKKLEKYLQKLSALPMAGDILAETGIRKTVKRLRKHQQVGDFARDLAARWKKLVLMDPHRGPDAQDPEESASRKHFREALQDQEKAWGFPENGTVPRNPSNSPEHRRTAHRTPPGLQRPHRRSPSREPRAERKHPRMAATDSGPHRAPPSRTAPLPMPEGPEPAVPGKQPGRGHAHAAQGGPLLGQGCQGQPQGEGLVSHSKGHKSSRQEKSKKLPPVEESQSERLQAAGTNSAGLKTVPSRAFSELWDPSEAWMQANYHSLLDSDSMISQAKPEALTAPTFQEETAFTGHRVNAKMQVYSGSRPACQPQVLTLGQQCVRVLRNNPDTLSDVEGIPYSYLEPILEGWTPDQLYRREKYNHALIQETDELWRIRCLWNFKEEKPQEHKSWRELCLRLQDSQEQQLRVLKANIRSARENNPNSGEAKMIYYKSVAKTPYDASRRQDKSAAATEPENGEIKPAPKPAGSSHAPSSRGSDSGGRDSSSSSVLHHSNEHATPTTKTGKQAAKKVAPLMAKAIQDYKKRFSRR</sequence>
<proteinExistence type="predicted"/>
<keyword evidence="3" id="KW-0804">Transcription</keyword>
<dbReference type="Proteomes" id="UP000233200">
    <property type="component" value="Unplaced"/>
</dbReference>
<feature type="compositionally biased region" description="Basic and acidic residues" evidence="6">
    <location>
        <begin position="230"/>
        <end position="240"/>
    </location>
</feature>
<dbReference type="Pfam" id="PF08711">
    <property type="entry name" value="Med26"/>
    <property type="match status" value="1"/>
</dbReference>
<dbReference type="GO" id="GO:0006355">
    <property type="term" value="P:regulation of DNA-templated transcription"/>
    <property type="evidence" value="ECO:0007669"/>
    <property type="project" value="UniProtKB-ARBA"/>
</dbReference>
<dbReference type="Pfam" id="PF06881">
    <property type="entry name" value="Elongin_A"/>
    <property type="match status" value="1"/>
</dbReference>
<dbReference type="GO" id="GO:0006368">
    <property type="term" value="P:transcription elongation by RNA polymerase II"/>
    <property type="evidence" value="ECO:0007669"/>
    <property type="project" value="InterPro"/>
</dbReference>
<reference evidence="8" key="1">
    <citation type="submission" date="2025-08" db="UniProtKB">
        <authorList>
            <consortium name="Ensembl"/>
        </authorList>
    </citation>
    <scope>IDENTIFICATION</scope>
</reference>
<evidence type="ECO:0000313" key="8">
    <source>
        <dbReference type="Ensembl" id="ENSRROP00000032688.1"/>
    </source>
</evidence>
<dbReference type="GeneTree" id="ENSGT00390000002428"/>
<accession>A0A2K6QV92</accession>
<keyword evidence="4 5" id="KW-0539">Nucleus</keyword>
<feature type="compositionally biased region" description="Pro residues" evidence="6">
    <location>
        <begin position="178"/>
        <end position="187"/>
    </location>
</feature>
<protein>
    <submittedName>
        <fullName evidence="8">Elongin A2</fullName>
    </submittedName>
</protein>
<reference evidence="8" key="2">
    <citation type="submission" date="2025-09" db="UniProtKB">
        <authorList>
            <consortium name="Ensembl"/>
        </authorList>
    </citation>
    <scope>IDENTIFICATION</scope>
</reference>
<evidence type="ECO:0000256" key="6">
    <source>
        <dbReference type="SAM" id="MobiDB-lite"/>
    </source>
</evidence>
<dbReference type="AlphaFoldDB" id="A0A2K6QV92"/>
<dbReference type="OMA" id="KMIYFNS"/>
<dbReference type="STRING" id="61622.ENSRROP00000032688"/>
<evidence type="ECO:0000313" key="9">
    <source>
        <dbReference type="Proteomes" id="UP000233200"/>
    </source>
</evidence>
<dbReference type="PROSITE" id="PS51319">
    <property type="entry name" value="TFIIS_N"/>
    <property type="match status" value="1"/>
</dbReference>
<dbReference type="GO" id="GO:0070449">
    <property type="term" value="C:elongin complex"/>
    <property type="evidence" value="ECO:0007669"/>
    <property type="project" value="InterPro"/>
</dbReference>
<evidence type="ECO:0000259" key="7">
    <source>
        <dbReference type="PROSITE" id="PS51319"/>
    </source>
</evidence>
<feature type="domain" description="TFIIS N-terminal" evidence="7">
    <location>
        <begin position="5"/>
        <end position="80"/>
    </location>
</feature>
<evidence type="ECO:0000256" key="4">
    <source>
        <dbReference type="ARBA" id="ARBA00023242"/>
    </source>
</evidence>
<dbReference type="PANTHER" id="PTHR15141">
    <property type="entry name" value="TRANSCRIPTION ELONGATION FACTOR B POLYPEPTIDE 3"/>
    <property type="match status" value="1"/>
</dbReference>
<feature type="region of interest" description="Disordered" evidence="6">
    <location>
        <begin position="460"/>
        <end position="533"/>
    </location>
</feature>
<dbReference type="CDD" id="cd00183">
    <property type="entry name" value="TFIIS_I"/>
    <property type="match status" value="1"/>
</dbReference>
<dbReference type="Gene3D" id="6.10.250.3180">
    <property type="match status" value="1"/>
</dbReference>
<evidence type="ECO:0000256" key="5">
    <source>
        <dbReference type="PROSITE-ProRule" id="PRU00649"/>
    </source>
</evidence>
<evidence type="ECO:0000256" key="2">
    <source>
        <dbReference type="ARBA" id="ARBA00023015"/>
    </source>
</evidence>
<dbReference type="PANTHER" id="PTHR15141:SF74">
    <property type="entry name" value="TFIIS N-TERMINAL DOMAIN-CONTAINING PROTEIN"/>
    <property type="match status" value="1"/>
</dbReference>
<dbReference type="InterPro" id="IPR051870">
    <property type="entry name" value="Elongin-A_domain"/>
</dbReference>
<keyword evidence="2" id="KW-0805">Transcription regulation</keyword>
<dbReference type="InterPro" id="IPR017923">
    <property type="entry name" value="TFIIS_N"/>
</dbReference>
<gene>
    <name evidence="8" type="primary">ELOA2</name>
</gene>
<comment type="subcellular location">
    <subcellularLocation>
        <location evidence="1 5">Nucleus</location>
    </subcellularLocation>
</comment>
<organism evidence="8 9">
    <name type="scientific">Rhinopithecus roxellana</name>
    <name type="common">Golden snub-nosed monkey</name>
    <name type="synonym">Pygathrix roxellana</name>
    <dbReference type="NCBI Taxonomy" id="61622"/>
    <lineage>
        <taxon>Eukaryota</taxon>
        <taxon>Metazoa</taxon>
        <taxon>Chordata</taxon>
        <taxon>Craniata</taxon>
        <taxon>Vertebrata</taxon>
        <taxon>Euteleostomi</taxon>
        <taxon>Mammalia</taxon>
        <taxon>Eutheria</taxon>
        <taxon>Euarchontoglires</taxon>
        <taxon>Primates</taxon>
        <taxon>Haplorrhini</taxon>
        <taxon>Catarrhini</taxon>
        <taxon>Cercopithecidae</taxon>
        <taxon>Colobinae</taxon>
        <taxon>Rhinopithecus</taxon>
    </lineage>
</organism>
<feature type="region of interest" description="Disordered" evidence="6">
    <location>
        <begin position="80"/>
        <end position="257"/>
    </location>
</feature>
<dbReference type="SUPFAM" id="SSF47676">
    <property type="entry name" value="Conserved domain common to transcription factors TFIIS, elongin A, CRSP70"/>
    <property type="match status" value="1"/>
</dbReference>
<dbReference type="Ensembl" id="ENSRROT00000057119.1">
    <property type="protein sequence ID" value="ENSRROP00000032688.1"/>
    <property type="gene ID" value="ENSRROG00000039990.1"/>
</dbReference>
<feature type="compositionally biased region" description="Low complexity" evidence="6">
    <location>
        <begin position="494"/>
        <end position="509"/>
    </location>
</feature>
<keyword evidence="9" id="KW-1185">Reference proteome</keyword>
<evidence type="ECO:0000256" key="3">
    <source>
        <dbReference type="ARBA" id="ARBA00023163"/>
    </source>
</evidence>
<dbReference type="SMART" id="SM00509">
    <property type="entry name" value="TFS2N"/>
    <property type="match status" value="1"/>
</dbReference>
<name>A0A2K6QV92_RHIRO</name>
<evidence type="ECO:0000256" key="1">
    <source>
        <dbReference type="ARBA" id="ARBA00004123"/>
    </source>
</evidence>
<dbReference type="Gene3D" id="1.20.930.10">
    <property type="entry name" value="Conserved domain common to transcription factors TFIIS, elongin A, CRSP70"/>
    <property type="match status" value="1"/>
</dbReference>